<evidence type="ECO:0000313" key="3">
    <source>
        <dbReference type="EMBL" id="RDW65696.1"/>
    </source>
</evidence>
<dbReference type="GeneID" id="38119805"/>
<dbReference type="Gene3D" id="3.40.50.1820">
    <property type="entry name" value="alpha/beta hydrolase"/>
    <property type="match status" value="1"/>
</dbReference>
<evidence type="ECO:0000256" key="1">
    <source>
        <dbReference type="ARBA" id="ARBA00022801"/>
    </source>
</evidence>
<name>A0A3D8QV25_9EURO</name>
<proteinExistence type="predicted"/>
<sequence>MGDFGVKNDIPVELAIDKPNLQVTDPDEPQYSDEQIAMSRPDPEFAALFNTPFPSGGFFTSAPITELRAQHAAMEKAACDKTSTLNTRESIIHIRMRDGHLSETRIIRPATPPEAGSPLIILIYGGGYLLGTNRQLLPFARALSALFNATTVTVSYRLAPEWKFPTSPNDVWDAVTWLAEHAALLGANPSRGFILGGVSAGGQLTALTAQRAVKENLSPRITGLWVSVPVTTLTADGIPEEYREAWVSRSQNGNAPVLDVRDIKFAEDAVRPDLDSDLFSPFVHGYLASRLPRTYVQVAGLDPLRDDGLVYERYLRDAGVETRLDVYRGLPHCHYAFFPGLEASRRFCADVLLGVGWLLGREVGREEVVRAAGGALGL</sequence>
<dbReference type="Proteomes" id="UP000256690">
    <property type="component" value="Unassembled WGS sequence"/>
</dbReference>
<dbReference type="EMBL" id="PVWQ01000013">
    <property type="protein sequence ID" value="RDW65696.1"/>
    <property type="molecule type" value="Genomic_DNA"/>
</dbReference>
<dbReference type="InterPro" id="IPR050300">
    <property type="entry name" value="GDXG_lipolytic_enzyme"/>
</dbReference>
<dbReference type="PANTHER" id="PTHR48081:SF8">
    <property type="entry name" value="ALPHA_BETA HYDROLASE FOLD-3 DOMAIN-CONTAINING PROTEIN-RELATED"/>
    <property type="match status" value="1"/>
</dbReference>
<keyword evidence="4" id="KW-1185">Reference proteome</keyword>
<reference evidence="3 4" key="1">
    <citation type="journal article" date="2018" name="IMA Fungus">
        <title>IMA Genome-F 9: Draft genome sequence of Annulohypoxylon stygium, Aspergillus mulundensis, Berkeleyomyces basicola (syn. Thielaviopsis basicola), Ceratocystis smalleyi, two Cercospora beticola strains, Coleophoma cylindrospora, Fusarium fracticaudum, Phialophora cf. hyalina, and Morchella septimelata.</title>
        <authorList>
            <person name="Wingfield B.D."/>
            <person name="Bills G.F."/>
            <person name="Dong Y."/>
            <person name="Huang W."/>
            <person name="Nel W.J."/>
            <person name="Swalarsk-Parry B.S."/>
            <person name="Vaghefi N."/>
            <person name="Wilken P.M."/>
            <person name="An Z."/>
            <person name="de Beer Z.W."/>
            <person name="De Vos L."/>
            <person name="Chen L."/>
            <person name="Duong T.A."/>
            <person name="Gao Y."/>
            <person name="Hammerbacher A."/>
            <person name="Kikkert J.R."/>
            <person name="Li Y."/>
            <person name="Li H."/>
            <person name="Li K."/>
            <person name="Li Q."/>
            <person name="Liu X."/>
            <person name="Ma X."/>
            <person name="Naidoo K."/>
            <person name="Pethybridge S.J."/>
            <person name="Sun J."/>
            <person name="Steenkamp E.T."/>
            <person name="van der Nest M.A."/>
            <person name="van Wyk S."/>
            <person name="Wingfield M.J."/>
            <person name="Xiong C."/>
            <person name="Yue Q."/>
            <person name="Zhang X."/>
        </authorList>
    </citation>
    <scope>NUCLEOTIDE SEQUENCE [LARGE SCALE GENOMIC DNA]</scope>
    <source>
        <strain evidence="3 4">DSM 5745</strain>
    </source>
</reference>
<evidence type="ECO:0000259" key="2">
    <source>
        <dbReference type="Pfam" id="PF07859"/>
    </source>
</evidence>
<protein>
    <recommendedName>
        <fullName evidence="2">Alpha/beta hydrolase fold-3 domain-containing protein</fullName>
    </recommendedName>
</protein>
<dbReference type="GO" id="GO:0016787">
    <property type="term" value="F:hydrolase activity"/>
    <property type="evidence" value="ECO:0007669"/>
    <property type="project" value="UniProtKB-KW"/>
</dbReference>
<dbReference type="SUPFAM" id="SSF53474">
    <property type="entry name" value="alpha/beta-Hydrolases"/>
    <property type="match status" value="1"/>
</dbReference>
<dbReference type="AlphaFoldDB" id="A0A3D8QV25"/>
<comment type="caution">
    <text evidence="3">The sequence shown here is derived from an EMBL/GenBank/DDBJ whole genome shotgun (WGS) entry which is preliminary data.</text>
</comment>
<dbReference type="OrthoDB" id="408631at2759"/>
<organism evidence="3 4">
    <name type="scientific">Aspergillus mulundensis</name>
    <dbReference type="NCBI Taxonomy" id="1810919"/>
    <lineage>
        <taxon>Eukaryota</taxon>
        <taxon>Fungi</taxon>
        <taxon>Dikarya</taxon>
        <taxon>Ascomycota</taxon>
        <taxon>Pezizomycotina</taxon>
        <taxon>Eurotiomycetes</taxon>
        <taxon>Eurotiomycetidae</taxon>
        <taxon>Eurotiales</taxon>
        <taxon>Aspergillaceae</taxon>
        <taxon>Aspergillus</taxon>
        <taxon>Aspergillus subgen. Nidulantes</taxon>
    </lineage>
</organism>
<dbReference type="InterPro" id="IPR013094">
    <property type="entry name" value="AB_hydrolase_3"/>
</dbReference>
<evidence type="ECO:0000313" key="4">
    <source>
        <dbReference type="Proteomes" id="UP000256690"/>
    </source>
</evidence>
<dbReference type="STRING" id="1810919.A0A3D8QV25"/>
<dbReference type="InterPro" id="IPR029058">
    <property type="entry name" value="AB_hydrolase_fold"/>
</dbReference>
<gene>
    <name evidence="3" type="ORF">DSM5745_09435</name>
</gene>
<dbReference type="Pfam" id="PF07859">
    <property type="entry name" value="Abhydrolase_3"/>
    <property type="match status" value="1"/>
</dbReference>
<accession>A0A3D8QV25</accession>
<dbReference type="PANTHER" id="PTHR48081">
    <property type="entry name" value="AB HYDROLASE SUPERFAMILY PROTEIN C4A8.06C"/>
    <property type="match status" value="1"/>
</dbReference>
<feature type="domain" description="Alpha/beta hydrolase fold-3" evidence="2">
    <location>
        <begin position="121"/>
        <end position="334"/>
    </location>
</feature>
<keyword evidence="1" id="KW-0378">Hydrolase</keyword>
<dbReference type="RefSeq" id="XP_026599799.1">
    <property type="nucleotide sequence ID" value="XM_026751451.1"/>
</dbReference>